<reference evidence="2 3" key="1">
    <citation type="submission" date="2019-02" db="EMBL/GenBank/DDBJ databases">
        <title>Deep-cultivation of Planctomycetes and their phenomic and genomic characterization uncovers novel biology.</title>
        <authorList>
            <person name="Wiegand S."/>
            <person name="Jogler M."/>
            <person name="Boedeker C."/>
            <person name="Pinto D."/>
            <person name="Vollmers J."/>
            <person name="Rivas-Marin E."/>
            <person name="Kohn T."/>
            <person name="Peeters S.H."/>
            <person name="Heuer A."/>
            <person name="Rast P."/>
            <person name="Oberbeckmann S."/>
            <person name="Bunk B."/>
            <person name="Jeske O."/>
            <person name="Meyerdierks A."/>
            <person name="Storesund J.E."/>
            <person name="Kallscheuer N."/>
            <person name="Luecker S."/>
            <person name="Lage O.M."/>
            <person name="Pohl T."/>
            <person name="Merkel B.J."/>
            <person name="Hornburger P."/>
            <person name="Mueller R.-W."/>
            <person name="Bruemmer F."/>
            <person name="Labrenz M."/>
            <person name="Spormann A.M."/>
            <person name="Op Den Camp H."/>
            <person name="Overmann J."/>
            <person name="Amann R."/>
            <person name="Jetten M.S.M."/>
            <person name="Mascher T."/>
            <person name="Medema M.H."/>
            <person name="Devos D.P."/>
            <person name="Kaster A.-K."/>
            <person name="Ovreas L."/>
            <person name="Rohde M."/>
            <person name="Galperin M.Y."/>
            <person name="Jogler C."/>
        </authorList>
    </citation>
    <scope>NUCLEOTIDE SEQUENCE [LARGE SCALE GENOMIC DNA]</scope>
    <source>
        <strain evidence="2 3">Pla52n</strain>
    </source>
</reference>
<keyword evidence="3" id="KW-1185">Reference proteome</keyword>
<dbReference type="GO" id="GO:0007165">
    <property type="term" value="P:signal transduction"/>
    <property type="evidence" value="ECO:0007669"/>
    <property type="project" value="InterPro"/>
</dbReference>
<protein>
    <recommendedName>
        <fullName evidence="1">TIR domain-containing protein</fullName>
    </recommendedName>
</protein>
<dbReference type="AlphaFoldDB" id="A0A5C6AYA9"/>
<organism evidence="2 3">
    <name type="scientific">Stieleria varia</name>
    <dbReference type="NCBI Taxonomy" id="2528005"/>
    <lineage>
        <taxon>Bacteria</taxon>
        <taxon>Pseudomonadati</taxon>
        <taxon>Planctomycetota</taxon>
        <taxon>Planctomycetia</taxon>
        <taxon>Pirellulales</taxon>
        <taxon>Pirellulaceae</taxon>
        <taxon>Stieleria</taxon>
    </lineage>
</organism>
<evidence type="ECO:0000259" key="1">
    <source>
        <dbReference type="PROSITE" id="PS50104"/>
    </source>
</evidence>
<accession>A0A5C6AYA9</accession>
<name>A0A5C6AYA9_9BACT</name>
<evidence type="ECO:0000313" key="2">
    <source>
        <dbReference type="EMBL" id="TWU05035.1"/>
    </source>
</evidence>
<gene>
    <name evidence="2" type="ORF">Pla52n_30810</name>
</gene>
<dbReference type="SUPFAM" id="SSF52200">
    <property type="entry name" value="Toll/Interleukin receptor TIR domain"/>
    <property type="match status" value="1"/>
</dbReference>
<dbReference type="Gene3D" id="3.40.50.10140">
    <property type="entry name" value="Toll/interleukin-1 receptor homology (TIR) domain"/>
    <property type="match status" value="1"/>
</dbReference>
<dbReference type="EMBL" id="SJPN01000003">
    <property type="protein sequence ID" value="TWU05035.1"/>
    <property type="molecule type" value="Genomic_DNA"/>
</dbReference>
<dbReference type="PROSITE" id="PS50104">
    <property type="entry name" value="TIR"/>
    <property type="match status" value="1"/>
</dbReference>
<dbReference type="InterPro" id="IPR035897">
    <property type="entry name" value="Toll_tir_struct_dom_sf"/>
</dbReference>
<comment type="caution">
    <text evidence="2">The sequence shown here is derived from an EMBL/GenBank/DDBJ whole genome shotgun (WGS) entry which is preliminary data.</text>
</comment>
<proteinExistence type="predicted"/>
<evidence type="ECO:0000313" key="3">
    <source>
        <dbReference type="Proteomes" id="UP000320176"/>
    </source>
</evidence>
<dbReference type="InterPro" id="IPR000157">
    <property type="entry name" value="TIR_dom"/>
</dbReference>
<feature type="domain" description="TIR" evidence="1">
    <location>
        <begin position="7"/>
        <end position="129"/>
    </location>
</feature>
<sequence>MTATATPTFDVFVSHSSRDRDFAADIADRLKAEGLQPFHDASVPVGQEISKAIWDALAECHAFIVIVSSDSTPDAMGMVELGAATAWNKPIFVLLNGPASTHVPEALGSYQVYPRNRIDEVLTQIRRNLEPIADDERQVLREIYRDLCIPVDRLSQSPRELQHLVEMFNRKTNKQLSGTRLLSELLRMRKQSKLPRLSPKRQRPEP</sequence>
<dbReference type="Proteomes" id="UP000320176">
    <property type="component" value="Unassembled WGS sequence"/>
</dbReference>
<dbReference type="RefSeq" id="WP_146520353.1">
    <property type="nucleotide sequence ID" value="NZ_CP151726.1"/>
</dbReference>
<dbReference type="Pfam" id="PF13676">
    <property type="entry name" value="TIR_2"/>
    <property type="match status" value="1"/>
</dbReference>
<dbReference type="OrthoDB" id="4743790at2"/>